<dbReference type="GO" id="GO:0008173">
    <property type="term" value="F:RNA methyltransferase activity"/>
    <property type="evidence" value="ECO:0007669"/>
    <property type="project" value="InterPro"/>
</dbReference>
<evidence type="ECO:0000259" key="4">
    <source>
        <dbReference type="Pfam" id="PF08032"/>
    </source>
</evidence>
<keyword evidence="2" id="KW-0808">Transferase</keyword>
<gene>
    <name evidence="5" type="ORF">GBAR_LOCUS23474</name>
</gene>
<dbReference type="PANTHER" id="PTHR46429">
    <property type="entry name" value="23S RRNA (GUANOSINE-2'-O-)-METHYLTRANSFERASE RLMB"/>
    <property type="match status" value="1"/>
</dbReference>
<accession>A0AA35T7I9</accession>
<evidence type="ECO:0000256" key="1">
    <source>
        <dbReference type="ARBA" id="ARBA00022603"/>
    </source>
</evidence>
<dbReference type="InterPro" id="IPR029028">
    <property type="entry name" value="Alpha/beta_knot_MTases"/>
</dbReference>
<dbReference type="GO" id="GO:0006396">
    <property type="term" value="P:RNA processing"/>
    <property type="evidence" value="ECO:0007669"/>
    <property type="project" value="InterPro"/>
</dbReference>
<reference evidence="5" key="1">
    <citation type="submission" date="2023-03" db="EMBL/GenBank/DDBJ databases">
        <authorList>
            <person name="Steffen K."/>
            <person name="Cardenas P."/>
        </authorList>
    </citation>
    <scope>NUCLEOTIDE SEQUENCE</scope>
</reference>
<evidence type="ECO:0000313" key="6">
    <source>
        <dbReference type="Proteomes" id="UP001174909"/>
    </source>
</evidence>
<dbReference type="Gene3D" id="3.40.1280.10">
    <property type="match status" value="1"/>
</dbReference>
<keyword evidence="1 5" id="KW-0489">Methyltransferase</keyword>
<dbReference type="SUPFAM" id="SSF55315">
    <property type="entry name" value="L30e-like"/>
    <property type="match status" value="1"/>
</dbReference>
<feature type="domain" description="RNA 2-O ribose methyltransferase substrate binding" evidence="4">
    <location>
        <begin position="12"/>
        <end position="54"/>
    </location>
</feature>
<name>A0AA35T7I9_GEOBA</name>
<dbReference type="Pfam" id="PF00588">
    <property type="entry name" value="SpoU_methylase"/>
    <property type="match status" value="1"/>
</dbReference>
<dbReference type="InterPro" id="IPR004441">
    <property type="entry name" value="rRNA_MeTrfase_TrmH"/>
</dbReference>
<dbReference type="Proteomes" id="UP001174909">
    <property type="component" value="Unassembled WGS sequence"/>
</dbReference>
<evidence type="ECO:0000256" key="2">
    <source>
        <dbReference type="ARBA" id="ARBA00022679"/>
    </source>
</evidence>
<dbReference type="AlphaFoldDB" id="A0AA35T7I9"/>
<dbReference type="InterPro" id="IPR013123">
    <property type="entry name" value="SpoU_subst-bd"/>
</dbReference>
<dbReference type="Pfam" id="PF08032">
    <property type="entry name" value="SpoU_sub_bind"/>
    <property type="match status" value="1"/>
</dbReference>
<evidence type="ECO:0000259" key="3">
    <source>
        <dbReference type="Pfam" id="PF00588"/>
    </source>
</evidence>
<keyword evidence="6" id="KW-1185">Reference proteome</keyword>
<feature type="domain" description="tRNA/rRNA methyltransferase SpoU type" evidence="3">
    <location>
        <begin position="81"/>
        <end position="163"/>
    </location>
</feature>
<dbReference type="InterPro" id="IPR029026">
    <property type="entry name" value="tRNA_m1G_MTases_N"/>
</dbReference>
<dbReference type="InterPro" id="IPR029064">
    <property type="entry name" value="Ribosomal_eL30-like_sf"/>
</dbReference>
<dbReference type="EMBL" id="CASHTH010003250">
    <property type="protein sequence ID" value="CAI8042256.1"/>
    <property type="molecule type" value="Genomic_DNA"/>
</dbReference>
<dbReference type="GO" id="GO:0032259">
    <property type="term" value="P:methylation"/>
    <property type="evidence" value="ECO:0007669"/>
    <property type="project" value="UniProtKB-KW"/>
</dbReference>
<dbReference type="GO" id="GO:0003723">
    <property type="term" value="F:RNA binding"/>
    <property type="evidence" value="ECO:0007669"/>
    <property type="project" value="InterPro"/>
</dbReference>
<dbReference type="PANTHER" id="PTHR46429:SF1">
    <property type="entry name" value="23S RRNA (GUANOSINE-2'-O-)-METHYLTRANSFERASE RLMB"/>
    <property type="match status" value="1"/>
</dbReference>
<dbReference type="SUPFAM" id="SSF75217">
    <property type="entry name" value="alpha/beta knot"/>
    <property type="match status" value="1"/>
</dbReference>
<proteinExistence type="predicted"/>
<comment type="caution">
    <text evidence="5">The sequence shown here is derived from an EMBL/GenBank/DDBJ whole genome shotgun (WGS) entry which is preliminary data.</text>
</comment>
<dbReference type="GO" id="GO:0005829">
    <property type="term" value="C:cytosol"/>
    <property type="evidence" value="ECO:0007669"/>
    <property type="project" value="TreeGrafter"/>
</dbReference>
<sequence>MLARGMDPAPIVEHIVELAREQRAAIREVSRSELDATARTEAPQGVVALADPLPESTLADLIAAPSAGAGGQDARPSGAPFLLALDGITDPGNFGAILRTAECAGVTGVVLPRHRSARITPTVTKAAAGAVEHLRFAVVPGIPSALRTLSSRDVWTVGLDAAGPAPPRA</sequence>
<organism evidence="5 6">
    <name type="scientific">Geodia barretti</name>
    <name type="common">Barrett's horny sponge</name>
    <dbReference type="NCBI Taxonomy" id="519541"/>
    <lineage>
        <taxon>Eukaryota</taxon>
        <taxon>Metazoa</taxon>
        <taxon>Porifera</taxon>
        <taxon>Demospongiae</taxon>
        <taxon>Heteroscleromorpha</taxon>
        <taxon>Tetractinellida</taxon>
        <taxon>Astrophorina</taxon>
        <taxon>Geodiidae</taxon>
        <taxon>Geodia</taxon>
    </lineage>
</organism>
<dbReference type="Gene3D" id="3.30.1330.30">
    <property type="match status" value="1"/>
</dbReference>
<evidence type="ECO:0000313" key="5">
    <source>
        <dbReference type="EMBL" id="CAI8042256.1"/>
    </source>
</evidence>
<protein>
    <submittedName>
        <fullName evidence="5">TrmH family tRNA/rRNA methyltransferase YacO</fullName>
    </submittedName>
</protein>
<dbReference type="InterPro" id="IPR001537">
    <property type="entry name" value="SpoU_MeTrfase"/>
</dbReference>